<reference evidence="1 2" key="1">
    <citation type="submission" date="2019-06" db="EMBL/GenBank/DDBJ databases">
        <title>The organization of the Streptococcus sanguinis genomes.</title>
        <authorList>
            <person name="Wang H.Y."/>
            <person name="Chen Y.Y.M."/>
            <person name="Wu C.H."/>
        </authorList>
    </citation>
    <scope>NUCLEOTIDE SEQUENCE [LARGE SCALE GENOMIC DNA]</scope>
    <source>
        <strain evidence="1 2">CGMH058</strain>
    </source>
</reference>
<dbReference type="EMBL" id="CP040798">
    <property type="protein sequence ID" value="QLB51104.1"/>
    <property type="molecule type" value="Genomic_DNA"/>
</dbReference>
<dbReference type="Proteomes" id="UP000509535">
    <property type="component" value="Chromosome"/>
</dbReference>
<proteinExistence type="predicted"/>
<evidence type="ECO:0000313" key="1">
    <source>
        <dbReference type="EMBL" id="QLB51104.1"/>
    </source>
</evidence>
<accession>A0A7H8V3J7</accession>
<sequence>MTKEIKIRNIPDHTFEQLHTIANKYQYSSFNEFMLSQCESVVMNDGLDLYENRFAETLAEIKKQQSQILELLLKNEIKLSGYGAKQELVEQLTIDWLGFMNDEKAVTSERQAGDY</sequence>
<organism evidence="1 2">
    <name type="scientific">Streptococcus sanguinis</name>
    <dbReference type="NCBI Taxonomy" id="1305"/>
    <lineage>
        <taxon>Bacteria</taxon>
        <taxon>Bacillati</taxon>
        <taxon>Bacillota</taxon>
        <taxon>Bacilli</taxon>
        <taxon>Lactobacillales</taxon>
        <taxon>Streptococcaceae</taxon>
        <taxon>Streptococcus</taxon>
    </lineage>
</organism>
<name>A0A7H8V3J7_STRSA</name>
<evidence type="ECO:0008006" key="3">
    <source>
        <dbReference type="Google" id="ProtNLM"/>
    </source>
</evidence>
<evidence type="ECO:0000313" key="2">
    <source>
        <dbReference type="Proteomes" id="UP000509535"/>
    </source>
</evidence>
<gene>
    <name evidence="1" type="ORF">FDP16_11970</name>
</gene>
<dbReference type="AlphaFoldDB" id="A0A7H8V3J7"/>
<protein>
    <recommendedName>
        <fullName evidence="3">CopG family transcriptional regulator</fullName>
    </recommendedName>
</protein>
<dbReference type="RefSeq" id="WP_053794433.1">
    <property type="nucleotide sequence ID" value="NZ_CP040798.1"/>
</dbReference>